<dbReference type="PROSITE" id="PS00041">
    <property type="entry name" value="HTH_ARAC_FAMILY_1"/>
    <property type="match status" value="1"/>
</dbReference>
<dbReference type="CDD" id="cd17536">
    <property type="entry name" value="REC_YesN-like"/>
    <property type="match status" value="1"/>
</dbReference>
<dbReference type="Gene3D" id="3.40.50.2300">
    <property type="match status" value="1"/>
</dbReference>
<evidence type="ECO:0000256" key="8">
    <source>
        <dbReference type="ARBA" id="ARBA00023163"/>
    </source>
</evidence>
<dbReference type="EMBL" id="JACRSQ010000049">
    <property type="protein sequence ID" value="MBC8545142.1"/>
    <property type="molecule type" value="Genomic_DNA"/>
</dbReference>
<dbReference type="PROSITE" id="PS50110">
    <property type="entry name" value="RESPONSE_REGULATORY"/>
    <property type="match status" value="1"/>
</dbReference>
<keyword evidence="8" id="KW-0804">Transcription</keyword>
<feature type="domain" description="Response regulatory" evidence="12">
    <location>
        <begin position="3"/>
        <end position="120"/>
    </location>
</feature>
<evidence type="ECO:0000256" key="3">
    <source>
        <dbReference type="ARBA" id="ARBA00022490"/>
    </source>
</evidence>
<dbReference type="InterPro" id="IPR051552">
    <property type="entry name" value="HptR"/>
</dbReference>
<proteinExistence type="predicted"/>
<dbReference type="InterPro" id="IPR001789">
    <property type="entry name" value="Sig_transdc_resp-reg_receiver"/>
</dbReference>
<dbReference type="PANTHER" id="PTHR42713:SF3">
    <property type="entry name" value="TRANSCRIPTIONAL REGULATORY PROTEIN HPTR"/>
    <property type="match status" value="1"/>
</dbReference>
<dbReference type="GO" id="GO:0043565">
    <property type="term" value="F:sequence-specific DNA binding"/>
    <property type="evidence" value="ECO:0007669"/>
    <property type="project" value="InterPro"/>
</dbReference>
<dbReference type="RefSeq" id="WP_177720250.1">
    <property type="nucleotide sequence ID" value="NZ_JACRSQ010000049.1"/>
</dbReference>
<keyword evidence="5" id="KW-0902">Two-component regulatory system</keyword>
<comment type="function">
    <text evidence="9">May play the central regulatory role in sporulation. It may be an element of the effector pathway responsible for the activation of sporulation genes in response to nutritional stress. Spo0A may act in concert with spo0H (a sigma factor) to control the expression of some genes that are critical to the sporulation process.</text>
</comment>
<dbReference type="PROSITE" id="PS01124">
    <property type="entry name" value="HTH_ARAC_FAMILY_2"/>
    <property type="match status" value="1"/>
</dbReference>
<reference evidence="13" key="1">
    <citation type="submission" date="2020-08" db="EMBL/GenBank/DDBJ databases">
        <title>Genome public.</title>
        <authorList>
            <person name="Liu C."/>
            <person name="Sun Q."/>
        </authorList>
    </citation>
    <scope>NUCLEOTIDE SEQUENCE</scope>
    <source>
        <strain evidence="13">NSJ-32</strain>
    </source>
</reference>
<dbReference type="SUPFAM" id="SSF46689">
    <property type="entry name" value="Homeodomain-like"/>
    <property type="match status" value="1"/>
</dbReference>
<gene>
    <name evidence="13" type="ORF">H8730_16515</name>
</gene>
<dbReference type="SMART" id="SM00342">
    <property type="entry name" value="HTH_ARAC"/>
    <property type="match status" value="1"/>
</dbReference>
<evidence type="ECO:0000256" key="5">
    <source>
        <dbReference type="ARBA" id="ARBA00023012"/>
    </source>
</evidence>
<dbReference type="GO" id="GO:0000160">
    <property type="term" value="P:phosphorelay signal transduction system"/>
    <property type="evidence" value="ECO:0007669"/>
    <property type="project" value="UniProtKB-KW"/>
</dbReference>
<comment type="caution">
    <text evidence="13">The sequence shown here is derived from an EMBL/GenBank/DDBJ whole genome shotgun (WGS) entry which is preliminary data.</text>
</comment>
<dbReference type="SMART" id="SM00448">
    <property type="entry name" value="REC"/>
    <property type="match status" value="1"/>
</dbReference>
<dbReference type="GO" id="GO:0005737">
    <property type="term" value="C:cytoplasm"/>
    <property type="evidence" value="ECO:0007669"/>
    <property type="project" value="UniProtKB-SubCell"/>
</dbReference>
<feature type="modified residue" description="4-aspartylphosphate" evidence="10">
    <location>
        <position position="55"/>
    </location>
</feature>
<name>A0A926DWH7_9FIRM</name>
<dbReference type="InterPro" id="IPR018062">
    <property type="entry name" value="HTH_AraC-typ_CS"/>
</dbReference>
<keyword evidence="6" id="KW-0805">Transcription regulation</keyword>
<evidence type="ECO:0000256" key="9">
    <source>
        <dbReference type="ARBA" id="ARBA00024867"/>
    </source>
</evidence>
<sequence length="487" mass="56069">MTDILLVDDEPMILNILKKTIPWSQYDMQIVGCCSNGEQALEFLKTHKVSLVFTDIKMPHMDGLELIRRVHSFLPDIRFVVLSSYSDFVLVKESFQHGVTDYILKIDLDDDSVMDPLLKKMQHMCREPRNAYRQEQGTTDWMWEIRGEGNQRWLRYLQIQITVYDRILWVSELLFSLQKKGSPLVFRRDEREIAVLLYGDTKEGMEENCYAVVKACTGEEAPCKICVGMSELREGTLHSELRHQAQEALERKFYLPEKQVFSYELTDQTSYEEAVNSCCDTVRSGQVFSYTEIQAKVNQCFHKAADCFIRKERVCDDFVRIYQQIKRALPYERESPTGEWEDGIRQSECFSELLDICRGLLAGLYVEIADGGGVLLDNAILAYIESHSHKMNFMIQDVAQHFGISTRKVSNSIYKSTGLYFKQYLNIVRIEKARTLLLTTDRKVVAIAEMVGYLSVEHFSRSFAQAMGVSPSTYAKIHGTGRLAGKD</sequence>
<evidence type="ECO:0000313" key="13">
    <source>
        <dbReference type="EMBL" id="MBC8545142.1"/>
    </source>
</evidence>
<keyword evidence="4 10" id="KW-0597">Phosphoprotein</keyword>
<evidence type="ECO:0000256" key="6">
    <source>
        <dbReference type="ARBA" id="ARBA00023015"/>
    </source>
</evidence>
<keyword evidence="7" id="KW-0238">DNA-binding</keyword>
<dbReference type="Pfam" id="PF12833">
    <property type="entry name" value="HTH_18"/>
    <property type="match status" value="1"/>
</dbReference>
<comment type="subcellular location">
    <subcellularLocation>
        <location evidence="1">Cytoplasm</location>
    </subcellularLocation>
</comment>
<evidence type="ECO:0000256" key="1">
    <source>
        <dbReference type="ARBA" id="ARBA00004496"/>
    </source>
</evidence>
<protein>
    <recommendedName>
        <fullName evidence="2">Stage 0 sporulation protein A homolog</fullName>
    </recommendedName>
</protein>
<dbReference type="SUPFAM" id="SSF52172">
    <property type="entry name" value="CheY-like"/>
    <property type="match status" value="1"/>
</dbReference>
<evidence type="ECO:0000259" key="12">
    <source>
        <dbReference type="PROSITE" id="PS50110"/>
    </source>
</evidence>
<dbReference type="InterPro" id="IPR009057">
    <property type="entry name" value="Homeodomain-like_sf"/>
</dbReference>
<keyword evidence="3" id="KW-0963">Cytoplasm</keyword>
<dbReference type="Proteomes" id="UP000657006">
    <property type="component" value="Unassembled WGS sequence"/>
</dbReference>
<dbReference type="PANTHER" id="PTHR42713">
    <property type="entry name" value="HISTIDINE KINASE-RELATED"/>
    <property type="match status" value="1"/>
</dbReference>
<dbReference type="AlphaFoldDB" id="A0A926DWH7"/>
<evidence type="ECO:0000256" key="10">
    <source>
        <dbReference type="PROSITE-ProRule" id="PRU00169"/>
    </source>
</evidence>
<organism evidence="13 14">
    <name type="scientific">Bianquea renquensis</name>
    <dbReference type="NCBI Taxonomy" id="2763661"/>
    <lineage>
        <taxon>Bacteria</taxon>
        <taxon>Bacillati</taxon>
        <taxon>Bacillota</taxon>
        <taxon>Clostridia</taxon>
        <taxon>Eubacteriales</taxon>
        <taxon>Bianqueaceae</taxon>
        <taxon>Bianquea</taxon>
    </lineage>
</organism>
<dbReference type="GO" id="GO:0003700">
    <property type="term" value="F:DNA-binding transcription factor activity"/>
    <property type="evidence" value="ECO:0007669"/>
    <property type="project" value="InterPro"/>
</dbReference>
<dbReference type="Gene3D" id="1.10.10.60">
    <property type="entry name" value="Homeodomain-like"/>
    <property type="match status" value="2"/>
</dbReference>
<evidence type="ECO:0000259" key="11">
    <source>
        <dbReference type="PROSITE" id="PS01124"/>
    </source>
</evidence>
<accession>A0A926DWH7</accession>
<keyword evidence="14" id="KW-1185">Reference proteome</keyword>
<evidence type="ECO:0000256" key="4">
    <source>
        <dbReference type="ARBA" id="ARBA00022553"/>
    </source>
</evidence>
<dbReference type="Pfam" id="PF00072">
    <property type="entry name" value="Response_reg"/>
    <property type="match status" value="1"/>
</dbReference>
<dbReference type="InterPro" id="IPR011006">
    <property type="entry name" value="CheY-like_superfamily"/>
</dbReference>
<evidence type="ECO:0000256" key="7">
    <source>
        <dbReference type="ARBA" id="ARBA00023125"/>
    </source>
</evidence>
<evidence type="ECO:0000256" key="2">
    <source>
        <dbReference type="ARBA" id="ARBA00018672"/>
    </source>
</evidence>
<evidence type="ECO:0000313" key="14">
    <source>
        <dbReference type="Proteomes" id="UP000657006"/>
    </source>
</evidence>
<dbReference type="InterPro" id="IPR018060">
    <property type="entry name" value="HTH_AraC"/>
</dbReference>
<feature type="domain" description="HTH araC/xylS-type" evidence="11">
    <location>
        <begin position="378"/>
        <end position="477"/>
    </location>
</feature>